<dbReference type="InterPro" id="IPR032054">
    <property type="entry name" value="Cdt1_C"/>
</dbReference>
<dbReference type="AlphaFoldDB" id="A0A0L0P370"/>
<dbReference type="VEuPathDB" id="FungiDB:B9J08_002824"/>
<protein>
    <recommendedName>
        <fullName evidence="3">DNA replication factor Cdt1 C-terminal domain-containing protein</fullName>
    </recommendedName>
</protein>
<keyword evidence="2" id="KW-0131">Cell cycle</keyword>
<sequence>MPVLQTMENLPKEFLAIDTALSLHYSSSITTPKLFRICQKATSLVGKRIDRHTIERILGVDELLFKIISFKGSYDYGITVSIPLSKYGTLLLQRRAEFADKVSNLKTIEPVSLQEVAVLQSPVKSTSYRSPSTSPTKIAKGRQYEGLKKDPSSFSFKEKISAVQSSKAEGLSLLERIKLKERLNSNIDPKLKEKEDYHSYIHSKSSKIYDILYELASASGSINRTPVPQSFTLQKLISIIKDSSEYEISEDDISIVIKDLERKLGPTKLKLIEREHAKVIKVFNLDRAEDQKVFQNK</sequence>
<dbReference type="EMBL" id="LGST01000017">
    <property type="protein sequence ID" value="KNE00808.1"/>
    <property type="molecule type" value="Genomic_DNA"/>
</dbReference>
<evidence type="ECO:0000259" key="3">
    <source>
        <dbReference type="Pfam" id="PF16679"/>
    </source>
</evidence>
<dbReference type="VEuPathDB" id="FungiDB:CJJ09_001273"/>
<dbReference type="Proteomes" id="UP000037122">
    <property type="component" value="Unassembled WGS sequence"/>
</dbReference>
<dbReference type="Pfam" id="PF16679">
    <property type="entry name" value="CDT1_C"/>
    <property type="match status" value="1"/>
</dbReference>
<reference evidence="5" key="1">
    <citation type="journal article" date="2015" name="BMC Genomics">
        <title>Draft genome of a commonly misdiagnosed multidrug resistant pathogen Candida auris.</title>
        <authorList>
            <person name="Chatterjee S."/>
            <person name="Alampalli S.V."/>
            <person name="Nageshan R.K."/>
            <person name="Chettiar S.T."/>
            <person name="Joshi S."/>
            <person name="Tatu U.S."/>
        </authorList>
    </citation>
    <scope>NUCLEOTIDE SEQUENCE [LARGE SCALE GENOMIC DNA]</scope>
    <source>
        <strain evidence="5">6684</strain>
    </source>
</reference>
<dbReference type="VEuPathDB" id="FungiDB:CJI96_0000662"/>
<name>A0A0L0P370_CANAR</name>
<dbReference type="InterPro" id="IPR038090">
    <property type="entry name" value="Cdt1_C_WH_dom_sf"/>
</dbReference>
<accession>A0A0L0P370</accession>
<dbReference type="VEuPathDB" id="FungiDB:CJJ07_003391"/>
<evidence type="ECO:0000256" key="2">
    <source>
        <dbReference type="ARBA" id="ARBA00023306"/>
    </source>
</evidence>
<comment type="caution">
    <text evidence="4">The sequence shown here is derived from an EMBL/GenBank/DDBJ whole genome shotgun (WGS) entry which is preliminary data.</text>
</comment>
<organism evidence="4 5">
    <name type="scientific">Candidozyma auris</name>
    <name type="common">Yeast</name>
    <name type="synonym">Candida auris</name>
    <dbReference type="NCBI Taxonomy" id="498019"/>
    <lineage>
        <taxon>Eukaryota</taxon>
        <taxon>Fungi</taxon>
        <taxon>Dikarya</taxon>
        <taxon>Ascomycota</taxon>
        <taxon>Saccharomycotina</taxon>
        <taxon>Pichiomycetes</taxon>
        <taxon>Metschnikowiaceae</taxon>
        <taxon>Candidozyma</taxon>
    </lineage>
</organism>
<dbReference type="VEuPathDB" id="FungiDB:CJI97_002880"/>
<comment type="similarity">
    <text evidence="1">Belongs to the Cdt1 family.</text>
</comment>
<evidence type="ECO:0000313" key="4">
    <source>
        <dbReference type="EMBL" id="KNE00808.1"/>
    </source>
</evidence>
<evidence type="ECO:0000256" key="1">
    <source>
        <dbReference type="ARBA" id="ARBA00008356"/>
    </source>
</evidence>
<feature type="domain" description="DNA replication factor Cdt1 C-terminal" evidence="3">
    <location>
        <begin position="172"/>
        <end position="273"/>
    </location>
</feature>
<dbReference type="VEuPathDB" id="FungiDB:QG37_02340"/>
<dbReference type="Gene3D" id="1.10.10.1420">
    <property type="entry name" value="DNA replication factor Cdt1, C-terminal WH domain"/>
    <property type="match status" value="1"/>
</dbReference>
<gene>
    <name evidence="4" type="ORF">QG37_02340</name>
</gene>
<proteinExistence type="inferred from homology"/>
<evidence type="ECO:0000313" key="5">
    <source>
        <dbReference type="Proteomes" id="UP000037122"/>
    </source>
</evidence>